<proteinExistence type="predicted"/>
<dbReference type="GO" id="GO:0016301">
    <property type="term" value="F:kinase activity"/>
    <property type="evidence" value="ECO:0007669"/>
    <property type="project" value="InterPro"/>
</dbReference>
<evidence type="ECO:0000313" key="3">
    <source>
        <dbReference type="Proteomes" id="UP000317318"/>
    </source>
</evidence>
<feature type="transmembrane region" description="Helical" evidence="1">
    <location>
        <begin position="76"/>
        <end position="97"/>
    </location>
</feature>
<dbReference type="Pfam" id="PF01219">
    <property type="entry name" value="DAGK_prokar"/>
    <property type="match status" value="1"/>
</dbReference>
<evidence type="ECO:0000256" key="1">
    <source>
        <dbReference type="SAM" id="Phobius"/>
    </source>
</evidence>
<dbReference type="KEGG" id="svp:Pan189_40530"/>
<dbReference type="Proteomes" id="UP000317318">
    <property type="component" value="Chromosome"/>
</dbReference>
<accession>A0A517R6X9</accession>
<dbReference type="EMBL" id="CP036268">
    <property type="protein sequence ID" value="QDT39644.1"/>
    <property type="molecule type" value="Genomic_DNA"/>
</dbReference>
<keyword evidence="1" id="KW-1133">Transmembrane helix</keyword>
<dbReference type="InterPro" id="IPR000829">
    <property type="entry name" value="DAGK"/>
</dbReference>
<name>A0A517R6X9_9PLAN</name>
<feature type="transmembrane region" description="Helical" evidence="1">
    <location>
        <begin position="12"/>
        <end position="31"/>
    </location>
</feature>
<evidence type="ECO:0000313" key="2">
    <source>
        <dbReference type="EMBL" id="QDT39644.1"/>
    </source>
</evidence>
<keyword evidence="1" id="KW-0472">Membrane</keyword>
<keyword evidence="1" id="KW-0812">Transmembrane</keyword>
<dbReference type="GO" id="GO:0016020">
    <property type="term" value="C:membrane"/>
    <property type="evidence" value="ECO:0007669"/>
    <property type="project" value="InterPro"/>
</dbReference>
<dbReference type="GO" id="GO:0008654">
    <property type="term" value="P:phospholipid biosynthetic process"/>
    <property type="evidence" value="ECO:0007669"/>
    <property type="project" value="InterPro"/>
</dbReference>
<protein>
    <recommendedName>
        <fullName evidence="4">Prokaryotic diacylglycerol kinase</fullName>
    </recommendedName>
</protein>
<evidence type="ECO:0008006" key="4">
    <source>
        <dbReference type="Google" id="ProtNLM"/>
    </source>
</evidence>
<feature type="transmembrane region" description="Helical" evidence="1">
    <location>
        <begin position="37"/>
        <end position="56"/>
    </location>
</feature>
<organism evidence="2 3">
    <name type="scientific">Stratiformator vulcanicus</name>
    <dbReference type="NCBI Taxonomy" id="2527980"/>
    <lineage>
        <taxon>Bacteria</taxon>
        <taxon>Pseudomonadati</taxon>
        <taxon>Planctomycetota</taxon>
        <taxon>Planctomycetia</taxon>
        <taxon>Planctomycetales</taxon>
        <taxon>Planctomycetaceae</taxon>
        <taxon>Stratiformator</taxon>
    </lineage>
</organism>
<keyword evidence="3" id="KW-1185">Reference proteome</keyword>
<dbReference type="Gene3D" id="1.10.3830.10">
    <property type="entry name" value="Diacylglycerol kinase (DAGK) domain"/>
    <property type="match status" value="1"/>
</dbReference>
<reference evidence="2 3" key="1">
    <citation type="submission" date="2019-02" db="EMBL/GenBank/DDBJ databases">
        <title>Deep-cultivation of Planctomycetes and their phenomic and genomic characterization uncovers novel biology.</title>
        <authorList>
            <person name="Wiegand S."/>
            <person name="Jogler M."/>
            <person name="Boedeker C."/>
            <person name="Pinto D."/>
            <person name="Vollmers J."/>
            <person name="Rivas-Marin E."/>
            <person name="Kohn T."/>
            <person name="Peeters S.H."/>
            <person name="Heuer A."/>
            <person name="Rast P."/>
            <person name="Oberbeckmann S."/>
            <person name="Bunk B."/>
            <person name="Jeske O."/>
            <person name="Meyerdierks A."/>
            <person name="Storesund J.E."/>
            <person name="Kallscheuer N."/>
            <person name="Luecker S."/>
            <person name="Lage O.M."/>
            <person name="Pohl T."/>
            <person name="Merkel B.J."/>
            <person name="Hornburger P."/>
            <person name="Mueller R.-W."/>
            <person name="Bruemmer F."/>
            <person name="Labrenz M."/>
            <person name="Spormann A.M."/>
            <person name="Op den Camp H."/>
            <person name="Overmann J."/>
            <person name="Amann R."/>
            <person name="Jetten M.S.M."/>
            <person name="Mascher T."/>
            <person name="Medema M.H."/>
            <person name="Devos D.P."/>
            <person name="Kaster A.-K."/>
            <person name="Ovreas L."/>
            <person name="Rohde M."/>
            <person name="Galperin M.Y."/>
            <person name="Jogler C."/>
        </authorList>
    </citation>
    <scope>NUCLEOTIDE SEQUENCE [LARGE SCALE GENOMIC DNA]</scope>
    <source>
        <strain evidence="2 3">Pan189</strain>
    </source>
</reference>
<dbReference type="AlphaFoldDB" id="A0A517R6X9"/>
<dbReference type="RefSeq" id="WP_310820808.1">
    <property type="nucleotide sequence ID" value="NZ_CP036268.1"/>
</dbReference>
<gene>
    <name evidence="2" type="ORF">Pan189_40530</name>
</gene>
<sequence>MTQAFRRDSIFFVHFFSGALVAAGALAFGLTAIEWCVLVFAFAAIIAAELVHQVVLEFASVHEDLPADSHRRMTRLAMALVMTAGAAAVITAAAIFAKHIYVAFSG</sequence>